<evidence type="ECO:0000256" key="3">
    <source>
        <dbReference type="ARBA" id="ARBA00006347"/>
    </source>
</evidence>
<dbReference type="CDD" id="cd02961">
    <property type="entry name" value="PDI_a_family"/>
    <property type="match status" value="2"/>
</dbReference>
<evidence type="ECO:0000256" key="1">
    <source>
        <dbReference type="ARBA" id="ARBA00001182"/>
    </source>
</evidence>
<dbReference type="FunFam" id="3.40.30.10:FF:000023">
    <property type="entry name" value="Protein disulfide-isomerase"/>
    <property type="match status" value="1"/>
</dbReference>
<dbReference type="FunFam" id="3.40.30.10:FF:000107">
    <property type="entry name" value="Protein disulfide-isomerase 5-2"/>
    <property type="match status" value="1"/>
</dbReference>
<feature type="chain" id="PRO_5011835785" description="Protein disulfide-isomerase" evidence="13">
    <location>
        <begin position="24"/>
        <end position="645"/>
    </location>
</feature>
<comment type="catalytic activity">
    <reaction evidence="1 13">
        <text>Catalyzes the rearrangement of -S-S- bonds in proteins.</text>
        <dbReference type="EC" id="5.3.4.1"/>
    </reaction>
</comment>
<keyword evidence="7" id="KW-0256">Endoplasmic reticulum</keyword>
<dbReference type="OrthoDB" id="427280at2759"/>
<dbReference type="VEuPathDB" id="VectorBase:BGLB010089"/>
<dbReference type="GO" id="GO:0003756">
    <property type="term" value="F:protein disulfide isomerase activity"/>
    <property type="evidence" value="ECO:0007669"/>
    <property type="project" value="UniProtKB-EC"/>
</dbReference>
<evidence type="ECO:0000256" key="5">
    <source>
        <dbReference type="ARBA" id="ARBA00022729"/>
    </source>
</evidence>
<evidence type="ECO:0000256" key="8">
    <source>
        <dbReference type="ARBA" id="ARBA00023157"/>
    </source>
</evidence>
<name>A0A2C9JYI4_BIOGL</name>
<evidence type="ECO:0000313" key="15">
    <source>
        <dbReference type="EnsemblMetazoa" id="BGLB010089-PB"/>
    </source>
</evidence>
<comment type="subcellular location">
    <subcellularLocation>
        <location evidence="2">Endoplasmic reticulum lumen</location>
    </subcellularLocation>
</comment>
<evidence type="ECO:0000256" key="4">
    <source>
        <dbReference type="ARBA" id="ARBA00012723"/>
    </source>
</evidence>
<dbReference type="InterPro" id="IPR005792">
    <property type="entry name" value="Prot_disulphide_isomerase"/>
</dbReference>
<evidence type="ECO:0000256" key="9">
    <source>
        <dbReference type="ARBA" id="ARBA00023235"/>
    </source>
</evidence>
<dbReference type="PROSITE" id="PS00194">
    <property type="entry name" value="THIOREDOXIN_1"/>
    <property type="match status" value="3"/>
</dbReference>
<dbReference type="FunFam" id="3.40.30.10:FF:000076">
    <property type="entry name" value="Protein disulfide-isomerase A4"/>
    <property type="match status" value="1"/>
</dbReference>
<dbReference type="InterPro" id="IPR013766">
    <property type="entry name" value="Thioredoxin_domain"/>
</dbReference>
<dbReference type="VEuPathDB" id="VectorBase:BGLAX_033860"/>
<feature type="domain" description="Thioredoxin" evidence="14">
    <location>
        <begin position="505"/>
        <end position="634"/>
    </location>
</feature>
<keyword evidence="5 13" id="KW-0732">Signal</keyword>
<dbReference type="KEGG" id="bgt:106073096"/>
<dbReference type="SUPFAM" id="SSF52833">
    <property type="entry name" value="Thioredoxin-like"/>
    <property type="match status" value="5"/>
</dbReference>
<dbReference type="EC" id="5.3.4.1" evidence="4 13"/>
<dbReference type="NCBIfam" id="TIGR01130">
    <property type="entry name" value="ER_PDI_fam"/>
    <property type="match status" value="1"/>
</dbReference>
<dbReference type="InterPro" id="IPR005788">
    <property type="entry name" value="PDI_thioredoxin-like_dom"/>
</dbReference>
<comment type="similarity">
    <text evidence="3 12">Belongs to the protein disulfide isomerase family.</text>
</comment>
<evidence type="ECO:0000256" key="11">
    <source>
        <dbReference type="PIRSR" id="PIRSR605792-51"/>
    </source>
</evidence>
<keyword evidence="8 11" id="KW-1015">Disulfide bond</keyword>
<evidence type="ECO:0000259" key="14">
    <source>
        <dbReference type="PROSITE" id="PS51352"/>
    </source>
</evidence>
<dbReference type="Gene3D" id="3.40.30.10">
    <property type="entry name" value="Glutaredoxin"/>
    <property type="match status" value="5"/>
</dbReference>
<dbReference type="PANTHER" id="PTHR18929:SF210">
    <property type="entry name" value="PROTEIN DISULFIDE-ISOMERASE A4"/>
    <property type="match status" value="1"/>
</dbReference>
<sequence>MHYSLNIAILFIAILSLLSNALADADVDDVTVKANEPTNADLDADKDSENSDEGGSLRYEESVLVLNGDNFDDVIKANPVVLVEFYAPWCGHCKNLAPEYSAAAKELASSDPPVVLAKVDATVHSELAQRFDVTGYPTLKFFKNGKEYPYEGPRETQGIISYMKERAKPDWAPEPDAVVTLTQTNFDEVINANDLILVEFYAPWCGHCKRLAPTYEKAAKSLLKNNPPITLAKVDATKEADLAKKYEISGYPTLKIFRKGKPSDYKGKYESEYDIVVHMRNQLGDGAKEIASLKALKEFFSVDDVTVIGFFESKEEPLAQPYKDFSDENREDYTFGIVYNKEAREAYKIKPNSVVVFNSERFYTKYEPKWHVLEIKEETSAVDVKSFIEKHHLPLVGHYHGSLIPRYQGKKPLCLVFYTVDFSFEHREATQFWRNKIAAIAKKFPDITFAVVDDETNSPLMEEFGLGDSGEDVNVGLFGADGKRYGMKPMEEFDSDDIIEFLNKYKKGKLKPYVKSQRAPNKQTGPVTVVVAHTFGDIVLDNKKDVLIELYAPWCGHCKNLEPIYNDLAKKLKAEKNLVIAKMDATANDLPDNYSSTGFPTIYFAPANNKKSPIKYEGERTLEAFEKFLKEQATVSFGKVVKEEL</sequence>
<dbReference type="STRING" id="6526.A0A2C9JYI4"/>
<protein>
    <recommendedName>
        <fullName evidence="4 13">Protein disulfide-isomerase</fullName>
        <ecNumber evidence="4 13">5.3.4.1</ecNumber>
    </recommendedName>
</protein>
<evidence type="ECO:0000256" key="7">
    <source>
        <dbReference type="ARBA" id="ARBA00022824"/>
    </source>
</evidence>
<dbReference type="AlphaFoldDB" id="A0A2C9JYI4"/>
<dbReference type="Pfam" id="PF13848">
    <property type="entry name" value="Thioredoxin_6"/>
    <property type="match status" value="1"/>
</dbReference>
<evidence type="ECO:0000256" key="10">
    <source>
        <dbReference type="ARBA" id="ARBA00023284"/>
    </source>
</evidence>
<feature type="signal peptide" evidence="13">
    <location>
        <begin position="1"/>
        <end position="23"/>
    </location>
</feature>
<evidence type="ECO:0000256" key="6">
    <source>
        <dbReference type="ARBA" id="ARBA00022737"/>
    </source>
</evidence>
<dbReference type="PRINTS" id="PR00421">
    <property type="entry name" value="THIOREDOXIN"/>
</dbReference>
<dbReference type="PROSITE" id="PS51352">
    <property type="entry name" value="THIOREDOXIN_2"/>
    <property type="match status" value="3"/>
</dbReference>
<dbReference type="Pfam" id="PF00085">
    <property type="entry name" value="Thioredoxin"/>
    <property type="match status" value="3"/>
</dbReference>
<reference evidence="15" key="1">
    <citation type="submission" date="2020-05" db="UniProtKB">
        <authorList>
            <consortium name="EnsemblMetazoa"/>
        </authorList>
    </citation>
    <scope>IDENTIFICATION</scope>
    <source>
        <strain evidence="15">BB02</strain>
    </source>
</reference>
<keyword evidence="10 11" id="KW-0676">Redox-active center</keyword>
<feature type="domain" description="Thioredoxin" evidence="14">
    <location>
        <begin position="51"/>
        <end position="168"/>
    </location>
</feature>
<gene>
    <name evidence="15" type="primary">106073096</name>
</gene>
<proteinExistence type="inferred from homology"/>
<dbReference type="PANTHER" id="PTHR18929">
    <property type="entry name" value="PROTEIN DISULFIDE ISOMERASE"/>
    <property type="match status" value="1"/>
</dbReference>
<dbReference type="CDD" id="cd02995">
    <property type="entry name" value="PDI_a_PDI_a'_C"/>
    <property type="match status" value="1"/>
</dbReference>
<organism evidence="15 16">
    <name type="scientific">Biomphalaria glabrata</name>
    <name type="common">Bloodfluke planorb</name>
    <name type="synonym">Freshwater snail</name>
    <dbReference type="NCBI Taxonomy" id="6526"/>
    <lineage>
        <taxon>Eukaryota</taxon>
        <taxon>Metazoa</taxon>
        <taxon>Spiralia</taxon>
        <taxon>Lophotrochozoa</taxon>
        <taxon>Mollusca</taxon>
        <taxon>Gastropoda</taxon>
        <taxon>Heterobranchia</taxon>
        <taxon>Euthyneura</taxon>
        <taxon>Panpulmonata</taxon>
        <taxon>Hygrophila</taxon>
        <taxon>Lymnaeoidea</taxon>
        <taxon>Planorbidae</taxon>
        <taxon>Biomphalaria</taxon>
    </lineage>
</organism>
<dbReference type="Proteomes" id="UP000076420">
    <property type="component" value="Unassembled WGS sequence"/>
</dbReference>
<feature type="disulfide bond" description="Redox-active" evidence="11">
    <location>
        <begin position="555"/>
        <end position="558"/>
    </location>
</feature>
<dbReference type="GO" id="GO:0034976">
    <property type="term" value="P:response to endoplasmic reticulum stress"/>
    <property type="evidence" value="ECO:0007669"/>
    <property type="project" value="TreeGrafter"/>
</dbReference>
<dbReference type="EnsemblMetazoa" id="BGLB010089-RB">
    <property type="protein sequence ID" value="BGLB010089-PB"/>
    <property type="gene ID" value="BGLB010089"/>
</dbReference>
<dbReference type="GO" id="GO:0006457">
    <property type="term" value="P:protein folding"/>
    <property type="evidence" value="ECO:0007669"/>
    <property type="project" value="TreeGrafter"/>
</dbReference>
<evidence type="ECO:0000313" key="16">
    <source>
        <dbReference type="Proteomes" id="UP000076420"/>
    </source>
</evidence>
<keyword evidence="6" id="KW-0677">Repeat</keyword>
<evidence type="ECO:0000256" key="2">
    <source>
        <dbReference type="ARBA" id="ARBA00004319"/>
    </source>
</evidence>
<dbReference type="GO" id="GO:0009986">
    <property type="term" value="C:cell surface"/>
    <property type="evidence" value="ECO:0007669"/>
    <property type="project" value="TreeGrafter"/>
</dbReference>
<dbReference type="NCBIfam" id="TIGR01126">
    <property type="entry name" value="pdi_dom"/>
    <property type="match status" value="3"/>
</dbReference>
<feature type="disulfide bond" description="Redox-active" evidence="11">
    <location>
        <begin position="205"/>
        <end position="208"/>
    </location>
</feature>
<evidence type="ECO:0000256" key="12">
    <source>
        <dbReference type="RuleBase" id="RU004208"/>
    </source>
</evidence>
<keyword evidence="9 13" id="KW-0413">Isomerase</keyword>
<dbReference type="InterPro" id="IPR036249">
    <property type="entry name" value="Thioredoxin-like_sf"/>
</dbReference>
<feature type="domain" description="Thioredoxin" evidence="14">
    <location>
        <begin position="170"/>
        <end position="295"/>
    </location>
</feature>
<accession>A0A2C9JYI4</accession>
<dbReference type="InterPro" id="IPR017937">
    <property type="entry name" value="Thioredoxin_CS"/>
</dbReference>
<evidence type="ECO:0000256" key="13">
    <source>
        <dbReference type="RuleBase" id="RU361130"/>
    </source>
</evidence>
<dbReference type="RefSeq" id="XP_013089019.2">
    <property type="nucleotide sequence ID" value="XM_013233565.2"/>
</dbReference>
<dbReference type="GO" id="GO:0005788">
    <property type="term" value="C:endoplasmic reticulum lumen"/>
    <property type="evidence" value="ECO:0007669"/>
    <property type="project" value="UniProtKB-SubCell"/>
</dbReference>